<evidence type="ECO:0000256" key="4">
    <source>
        <dbReference type="ARBA" id="ARBA00023027"/>
    </source>
</evidence>
<gene>
    <name evidence="6" type="primary">azoR</name>
    <name evidence="8" type="ORF">MMF98_17005</name>
</gene>
<dbReference type="HAMAP" id="MF_01216">
    <property type="entry name" value="Azoreductase_type1"/>
    <property type="match status" value="1"/>
</dbReference>
<evidence type="ECO:0000259" key="7">
    <source>
        <dbReference type="Pfam" id="PF02525"/>
    </source>
</evidence>
<comment type="catalytic activity">
    <reaction evidence="6">
        <text>2 a quinone + NADH + H(+) = 2 a 1,4-benzosemiquinone + NAD(+)</text>
        <dbReference type="Rhea" id="RHEA:65952"/>
        <dbReference type="ChEBI" id="CHEBI:15378"/>
        <dbReference type="ChEBI" id="CHEBI:57540"/>
        <dbReference type="ChEBI" id="CHEBI:57945"/>
        <dbReference type="ChEBI" id="CHEBI:132124"/>
        <dbReference type="ChEBI" id="CHEBI:134225"/>
    </reaction>
</comment>
<feature type="domain" description="Flavodoxin-like fold" evidence="7">
    <location>
        <begin position="1"/>
        <end position="200"/>
    </location>
</feature>
<dbReference type="InterPro" id="IPR003680">
    <property type="entry name" value="Flavodoxin_fold"/>
</dbReference>
<dbReference type="EMBL" id="JALGBI010000002">
    <property type="protein sequence ID" value="MCJ0764917.1"/>
    <property type="molecule type" value="Genomic_DNA"/>
</dbReference>
<dbReference type="EC" id="1.6.5.-" evidence="6"/>
<comment type="function">
    <text evidence="6">Quinone reductase that provides resistance to thiol-specific stress caused by electrophilic quinones.</text>
</comment>
<keyword evidence="1 6" id="KW-0285">Flavoprotein</keyword>
<proteinExistence type="inferred from homology"/>
<organism evidence="8 9">
    <name type="scientific">Variovorax terrae</name>
    <dbReference type="NCBI Taxonomy" id="2923278"/>
    <lineage>
        <taxon>Bacteria</taxon>
        <taxon>Pseudomonadati</taxon>
        <taxon>Pseudomonadota</taxon>
        <taxon>Betaproteobacteria</taxon>
        <taxon>Burkholderiales</taxon>
        <taxon>Comamonadaceae</taxon>
        <taxon>Variovorax</taxon>
    </lineage>
</organism>
<dbReference type="Proteomes" id="UP001139447">
    <property type="component" value="Unassembled WGS sequence"/>
</dbReference>
<keyword evidence="3 6" id="KW-0560">Oxidoreductase</keyword>
<dbReference type="PANTHER" id="PTHR43741:SF4">
    <property type="entry name" value="FMN-DEPENDENT NADH:QUINONE OXIDOREDUCTASE"/>
    <property type="match status" value="1"/>
</dbReference>
<protein>
    <recommendedName>
        <fullName evidence="6">FMN dependent NADH:quinone oxidoreductase</fullName>
        <ecNumber evidence="6">1.6.5.-</ecNumber>
    </recommendedName>
    <alternativeName>
        <fullName evidence="6">Azo-dye reductase</fullName>
    </alternativeName>
    <alternativeName>
        <fullName evidence="6">FMN-dependent NADH-azo compound oxidoreductase</fullName>
    </alternativeName>
    <alternativeName>
        <fullName evidence="6">FMN-dependent NADH-azoreductase</fullName>
        <ecNumber evidence="6">1.7.1.17</ecNumber>
    </alternativeName>
</protein>
<reference evidence="8" key="1">
    <citation type="submission" date="2022-03" db="EMBL/GenBank/DDBJ databases">
        <authorList>
            <person name="Woo C.Y."/>
        </authorList>
    </citation>
    <scope>NUCLEOTIDE SEQUENCE</scope>
    <source>
        <strain evidence="8">CYS-02</strain>
    </source>
</reference>
<dbReference type="GO" id="GO:0009055">
    <property type="term" value="F:electron transfer activity"/>
    <property type="evidence" value="ECO:0007669"/>
    <property type="project" value="UniProtKB-UniRule"/>
</dbReference>
<comment type="caution">
    <text evidence="6">Lacks conserved residue(s) required for the propagation of feature annotation.</text>
</comment>
<comment type="function">
    <text evidence="6">Also exhibits azoreductase activity. Catalyzes the reductive cleavage of the azo bond in aromatic azo compounds to the corresponding amines.</text>
</comment>
<comment type="similarity">
    <text evidence="6">Belongs to the azoreductase type 1 family.</text>
</comment>
<evidence type="ECO:0000313" key="9">
    <source>
        <dbReference type="Proteomes" id="UP001139447"/>
    </source>
</evidence>
<dbReference type="Gene3D" id="3.40.50.360">
    <property type="match status" value="1"/>
</dbReference>
<feature type="binding site" evidence="6">
    <location>
        <begin position="15"/>
        <end position="17"/>
    </location>
    <ligand>
        <name>FMN</name>
        <dbReference type="ChEBI" id="CHEBI:58210"/>
    </ligand>
</feature>
<evidence type="ECO:0000256" key="2">
    <source>
        <dbReference type="ARBA" id="ARBA00022643"/>
    </source>
</evidence>
<evidence type="ECO:0000313" key="8">
    <source>
        <dbReference type="EMBL" id="MCJ0764917.1"/>
    </source>
</evidence>
<dbReference type="GO" id="GO:0010181">
    <property type="term" value="F:FMN binding"/>
    <property type="evidence" value="ECO:0007669"/>
    <property type="project" value="UniProtKB-UniRule"/>
</dbReference>
<feature type="binding site" evidence="6">
    <location>
        <position position="9"/>
    </location>
    <ligand>
        <name>FMN</name>
        <dbReference type="ChEBI" id="CHEBI:58210"/>
    </ligand>
</feature>
<dbReference type="Pfam" id="PF02525">
    <property type="entry name" value="Flavodoxin_2"/>
    <property type="match status" value="1"/>
</dbReference>
<evidence type="ECO:0000256" key="5">
    <source>
        <dbReference type="ARBA" id="ARBA00048542"/>
    </source>
</evidence>
<comment type="subunit">
    <text evidence="6">Homodimer.</text>
</comment>
<comment type="caution">
    <text evidence="8">The sequence shown here is derived from an EMBL/GenBank/DDBJ whole genome shotgun (WGS) entry which is preliminary data.</text>
</comment>
<dbReference type="EC" id="1.7.1.17" evidence="6"/>
<dbReference type="RefSeq" id="WP_243307898.1">
    <property type="nucleotide sequence ID" value="NZ_JALGBI010000002.1"/>
</dbReference>
<dbReference type="InterPro" id="IPR029039">
    <property type="entry name" value="Flavoprotein-like_sf"/>
</dbReference>
<dbReference type="AlphaFoldDB" id="A0A9X2AQW3"/>
<keyword evidence="4 6" id="KW-0520">NAD</keyword>
<dbReference type="SUPFAM" id="SSF52218">
    <property type="entry name" value="Flavoproteins"/>
    <property type="match status" value="1"/>
</dbReference>
<dbReference type="GO" id="GO:0016655">
    <property type="term" value="F:oxidoreductase activity, acting on NAD(P)H, quinone or similar compound as acceptor"/>
    <property type="evidence" value="ECO:0007669"/>
    <property type="project" value="InterPro"/>
</dbReference>
<dbReference type="InterPro" id="IPR050104">
    <property type="entry name" value="FMN-dep_NADH:Q_OxRdtase_AzoR1"/>
</dbReference>
<evidence type="ECO:0000256" key="1">
    <source>
        <dbReference type="ARBA" id="ARBA00022630"/>
    </source>
</evidence>
<evidence type="ECO:0000256" key="3">
    <source>
        <dbReference type="ARBA" id="ARBA00023002"/>
    </source>
</evidence>
<keyword evidence="2 6" id="KW-0288">FMN</keyword>
<keyword evidence="9" id="KW-1185">Reference proteome</keyword>
<sequence length="218" mass="24332">MNILHIDSSPMFETSNSRKLSAMVVALLQERYPGCNILHKDLARDPPPHLTQDVYLAYRRPEAELTPQQRRERAVTDAHIEQFLASDIVVIGAPLYNLSLPTQLKAWIDRISQPGRTFRYAERGIVGLVSNVRVIVASSRGGLYSLSEEGRARDFQERYLLAALKTLGIAHIDIVRVEGVNMSADRRAEAYAKAQAAADDIVSSILASRPQWQRAALV</sequence>
<comment type="cofactor">
    <cofactor evidence="6">
        <name>FMN</name>
        <dbReference type="ChEBI" id="CHEBI:58210"/>
    </cofactor>
    <text evidence="6">Binds 1 FMN per subunit.</text>
</comment>
<dbReference type="PANTHER" id="PTHR43741">
    <property type="entry name" value="FMN-DEPENDENT NADH-AZOREDUCTASE 1"/>
    <property type="match status" value="1"/>
</dbReference>
<evidence type="ECO:0000256" key="6">
    <source>
        <dbReference type="HAMAP-Rule" id="MF_01216"/>
    </source>
</evidence>
<feature type="binding site" evidence="6">
    <location>
        <begin position="139"/>
        <end position="142"/>
    </location>
    <ligand>
        <name>FMN</name>
        <dbReference type="ChEBI" id="CHEBI:58210"/>
    </ligand>
</feature>
<dbReference type="GO" id="GO:0016652">
    <property type="term" value="F:oxidoreductase activity, acting on NAD(P)H as acceptor"/>
    <property type="evidence" value="ECO:0007669"/>
    <property type="project" value="UniProtKB-UniRule"/>
</dbReference>
<name>A0A9X2AQW3_9BURK</name>
<accession>A0A9X2AQW3</accession>
<dbReference type="InterPro" id="IPR023048">
    <property type="entry name" value="NADH:quinone_OxRdtase_FMN_depd"/>
</dbReference>
<comment type="catalytic activity">
    <reaction evidence="5">
        <text>N,N-dimethyl-1,4-phenylenediamine + anthranilate + 2 NAD(+) = 2-(4-dimethylaminophenyl)diazenylbenzoate + 2 NADH + 2 H(+)</text>
        <dbReference type="Rhea" id="RHEA:55872"/>
        <dbReference type="ChEBI" id="CHEBI:15378"/>
        <dbReference type="ChEBI" id="CHEBI:15783"/>
        <dbReference type="ChEBI" id="CHEBI:16567"/>
        <dbReference type="ChEBI" id="CHEBI:57540"/>
        <dbReference type="ChEBI" id="CHEBI:57945"/>
        <dbReference type="ChEBI" id="CHEBI:71579"/>
        <dbReference type="EC" id="1.7.1.17"/>
    </reaction>
    <physiologicalReaction direction="right-to-left" evidence="5">
        <dbReference type="Rhea" id="RHEA:55874"/>
    </physiologicalReaction>
</comment>